<dbReference type="PROSITE" id="PS01278">
    <property type="entry name" value="MTTASE_RADICAL"/>
    <property type="match status" value="1"/>
</dbReference>
<evidence type="ECO:0000256" key="4">
    <source>
        <dbReference type="ARBA" id="ARBA00022691"/>
    </source>
</evidence>
<evidence type="ECO:0000313" key="12">
    <source>
        <dbReference type="Proteomes" id="UP000000491"/>
    </source>
</evidence>
<dbReference type="Pfam" id="PF04055">
    <property type="entry name" value="Radical_SAM"/>
    <property type="match status" value="1"/>
</dbReference>
<keyword evidence="5 8" id="KW-0479">Metal-binding</keyword>
<dbReference type="eggNOG" id="COG0621">
    <property type="taxonomic scope" value="Bacteria"/>
</dbReference>
<dbReference type="InterPro" id="IPR020612">
    <property type="entry name" value="Methylthiotransferase_CS"/>
</dbReference>
<evidence type="ECO:0000256" key="1">
    <source>
        <dbReference type="ARBA" id="ARBA00022485"/>
    </source>
</evidence>
<evidence type="ECO:0000256" key="3">
    <source>
        <dbReference type="ARBA" id="ARBA00022679"/>
    </source>
</evidence>
<dbReference type="Gene3D" id="3.40.50.12160">
    <property type="entry name" value="Methylthiotransferase, N-terminal domain"/>
    <property type="match status" value="1"/>
</dbReference>
<dbReference type="SFLD" id="SFLDG01061">
    <property type="entry name" value="methylthiotransferase"/>
    <property type="match status" value="1"/>
</dbReference>
<dbReference type="GO" id="GO:0103039">
    <property type="term" value="F:protein methylthiotransferase activity"/>
    <property type="evidence" value="ECO:0007669"/>
    <property type="project" value="UniProtKB-EC"/>
</dbReference>
<evidence type="ECO:0000256" key="5">
    <source>
        <dbReference type="ARBA" id="ARBA00022723"/>
    </source>
</evidence>
<keyword evidence="1 8" id="KW-0004">4Fe-4S</keyword>
<dbReference type="Gene3D" id="2.40.50.140">
    <property type="entry name" value="Nucleic acid-binding proteins"/>
    <property type="match status" value="1"/>
</dbReference>
<comment type="similarity">
    <text evidence="8">Belongs to the methylthiotransferase family. RimO subfamily.</text>
</comment>
<dbReference type="InterPro" id="IPR006638">
    <property type="entry name" value="Elp3/MiaA/NifB-like_rSAM"/>
</dbReference>
<dbReference type="SMART" id="SM00729">
    <property type="entry name" value="Elp3"/>
    <property type="match status" value="1"/>
</dbReference>
<dbReference type="InterPro" id="IPR007197">
    <property type="entry name" value="rSAM"/>
</dbReference>
<dbReference type="Pfam" id="PF18693">
    <property type="entry name" value="TRAM_2"/>
    <property type="match status" value="1"/>
</dbReference>
<dbReference type="NCBIfam" id="TIGR01125">
    <property type="entry name" value="30S ribosomal protein S12 methylthiotransferase RimO"/>
    <property type="match status" value="1"/>
</dbReference>
<feature type="domain" description="Radical SAM core" evidence="10">
    <location>
        <begin position="136"/>
        <end position="373"/>
    </location>
</feature>
<dbReference type="HOGENOM" id="CLU_018697_0_0_5"/>
<dbReference type="InterPro" id="IPR005839">
    <property type="entry name" value="Methylthiotransferase"/>
</dbReference>
<name>F8EVF1_ZYMMT</name>
<reference evidence="11 12" key="1">
    <citation type="journal article" date="2011" name="J. Bacteriol.">
        <title>Genome sequence of the ethanol-producing Zymomonas mobilis subsp. pomaceae lectotype strain ATCC 29192.</title>
        <authorList>
            <person name="Kouvelis V.N."/>
            <person name="Davenport K.W."/>
            <person name="Brettin T.S."/>
            <person name="Bruce D."/>
            <person name="Detter C."/>
            <person name="Han C.S."/>
            <person name="Nolan M."/>
            <person name="Tapia R."/>
            <person name="Damoulaki A."/>
            <person name="Kyrpides N.C."/>
            <person name="Typas M.A."/>
            <person name="Pappas K.M."/>
        </authorList>
    </citation>
    <scope>NUCLEOTIDE SEQUENCE [LARGE SCALE GENOMIC DNA]</scope>
    <source>
        <strain evidence="12">ATCC 29192 / DSM 22645 / JCM 10191 / CCUG 17912 / NBRC 13757 / NCIMB 11200 / NRRL B-4491 / Barker I</strain>
    </source>
</reference>
<dbReference type="InterPro" id="IPR002792">
    <property type="entry name" value="TRAM_dom"/>
</dbReference>
<feature type="binding site" evidence="8">
    <location>
        <position position="54"/>
    </location>
    <ligand>
        <name>[4Fe-4S] cluster</name>
        <dbReference type="ChEBI" id="CHEBI:49883"/>
        <label>1</label>
    </ligand>
</feature>
<dbReference type="PATRIC" id="fig|579138.3.peg.476"/>
<dbReference type="GO" id="GO:0046872">
    <property type="term" value="F:metal ion binding"/>
    <property type="evidence" value="ECO:0007669"/>
    <property type="project" value="UniProtKB-KW"/>
</dbReference>
<comment type="cofactor">
    <cofactor evidence="8">
        <name>[4Fe-4S] cluster</name>
        <dbReference type="ChEBI" id="CHEBI:49883"/>
    </cofactor>
    <text evidence="8">Binds 2 [4Fe-4S] clusters. One cluster is coordinated with 3 cysteines and an exchangeable S-adenosyl-L-methionine.</text>
</comment>
<accession>F8EVF1</accession>
<evidence type="ECO:0000256" key="7">
    <source>
        <dbReference type="ARBA" id="ARBA00023014"/>
    </source>
</evidence>
<dbReference type="InterPro" id="IPR023404">
    <property type="entry name" value="rSAM_horseshoe"/>
</dbReference>
<dbReference type="GO" id="GO:0035599">
    <property type="term" value="F:aspartic acid methylthiotransferase activity"/>
    <property type="evidence" value="ECO:0007669"/>
    <property type="project" value="TreeGrafter"/>
</dbReference>
<comment type="function">
    <text evidence="8">Catalyzes the methylthiolation of an aspartic acid residue of ribosomal protein uS12.</text>
</comment>
<dbReference type="FunFam" id="3.80.30.20:FF:000001">
    <property type="entry name" value="tRNA-2-methylthio-N(6)-dimethylallyladenosine synthase 2"/>
    <property type="match status" value="1"/>
</dbReference>
<keyword evidence="6 8" id="KW-0408">Iron</keyword>
<dbReference type="InterPro" id="IPR013848">
    <property type="entry name" value="Methylthiotransferase_N"/>
</dbReference>
<dbReference type="Pfam" id="PF00919">
    <property type="entry name" value="UPF0004"/>
    <property type="match status" value="1"/>
</dbReference>
<dbReference type="GO" id="GO:0005829">
    <property type="term" value="C:cytosol"/>
    <property type="evidence" value="ECO:0007669"/>
    <property type="project" value="TreeGrafter"/>
</dbReference>
<dbReference type="CDD" id="cd01335">
    <property type="entry name" value="Radical_SAM"/>
    <property type="match status" value="1"/>
</dbReference>
<feature type="binding site" evidence="8">
    <location>
        <position position="157"/>
    </location>
    <ligand>
        <name>[4Fe-4S] cluster</name>
        <dbReference type="ChEBI" id="CHEBI:49883"/>
        <label>2</label>
        <note>4Fe-4S-S-AdoMet</note>
    </ligand>
</feature>
<feature type="domain" description="MTTase N-terminal" evidence="9">
    <location>
        <begin position="9"/>
        <end position="119"/>
    </location>
</feature>
<proteinExistence type="inferred from homology"/>
<dbReference type="Gene3D" id="3.80.30.20">
    <property type="entry name" value="tm_1862 like domain"/>
    <property type="match status" value="1"/>
</dbReference>
<dbReference type="SFLD" id="SFLDG01082">
    <property type="entry name" value="B12-binding_domain_containing"/>
    <property type="match status" value="1"/>
</dbReference>
<dbReference type="EMBL" id="CP002865">
    <property type="protein sequence ID" value="AEI37358.1"/>
    <property type="molecule type" value="Genomic_DNA"/>
</dbReference>
<keyword evidence="4 8" id="KW-0949">S-adenosyl-L-methionine</keyword>
<dbReference type="PANTHER" id="PTHR43837">
    <property type="entry name" value="RIBOSOMAL PROTEIN S12 METHYLTHIOTRANSFERASE RIMO"/>
    <property type="match status" value="1"/>
</dbReference>
<evidence type="ECO:0000259" key="9">
    <source>
        <dbReference type="PROSITE" id="PS51449"/>
    </source>
</evidence>
<dbReference type="NCBIfam" id="TIGR00089">
    <property type="entry name" value="MiaB/RimO family radical SAM methylthiotransferase"/>
    <property type="match status" value="1"/>
</dbReference>
<dbReference type="HAMAP" id="MF_01865">
    <property type="entry name" value="MTTase_RimO"/>
    <property type="match status" value="1"/>
</dbReference>
<dbReference type="STRING" id="579138.Zymop_0455"/>
<evidence type="ECO:0000259" key="10">
    <source>
        <dbReference type="PROSITE" id="PS51918"/>
    </source>
</evidence>
<dbReference type="FunFam" id="3.40.50.12160:FF:000002">
    <property type="entry name" value="Ribosomal protein S12 methylthiotransferase RimO"/>
    <property type="match status" value="1"/>
</dbReference>
<protein>
    <recommendedName>
        <fullName evidence="8">Ribosomal protein uS12 methylthiotransferase RimO</fullName>
        <shortName evidence="8">uS12 MTTase</shortName>
        <shortName evidence="8">uS12 methylthiotransferase</shortName>
        <ecNumber evidence="8">2.8.4.4</ecNumber>
    </recommendedName>
    <alternativeName>
        <fullName evidence="8">Ribosomal protein uS12 (aspartate-C(3))-methylthiotransferase</fullName>
    </alternativeName>
    <alternativeName>
        <fullName evidence="8">Ribosome maturation factor RimO</fullName>
    </alternativeName>
</protein>
<sequence>MIKKLPSAPKIGMVSLGCPKALVDSERILTRLRSEGYDLSSDYDQADVVLVNTCGFIDSAKEESLEAIGEAIAENGRVVVTGCLGHEADRIRNRFPDVLAITGPQQYEDVVTAIHEAAPIEASPFLNLVPEQGLKLTPRHYSYLKISEGCNHRCSFCIIPSLRGDLVSRRVDAILREAEKLVAAGTKELLVIGQDSSAYGVDLRHESFQWKDRSVKADLTELARGLGELGAWVRLHYVYPYPHVDQLIPLMAEGLILPYLDIPFQHAAPSVLKKMKRPANEVKILDRLQNWRSMVPDIALRSSFVVGFPGETEQDFQYLLDWLEEAQLDRVGAFRFEAVEGAVANSFDGAVPQEVKDERYQRLMEKAAAISAAKLQAKIGRNIPAIIDIVDGEGGASGRSYADAPEIDGEVHLRDAGHLKVGDVITLHVEDADEHDLFGVALD</sequence>
<dbReference type="GO" id="GO:0006400">
    <property type="term" value="P:tRNA modification"/>
    <property type="evidence" value="ECO:0007669"/>
    <property type="project" value="InterPro"/>
</dbReference>
<evidence type="ECO:0000256" key="6">
    <source>
        <dbReference type="ARBA" id="ARBA00023004"/>
    </source>
</evidence>
<keyword evidence="3 8" id="KW-0808">Transferase</keyword>
<dbReference type="SFLD" id="SFLDF00274">
    <property type="entry name" value="ribosomal_protein_S12_methylth"/>
    <property type="match status" value="1"/>
</dbReference>
<dbReference type="Proteomes" id="UP000000491">
    <property type="component" value="Chromosome"/>
</dbReference>
<gene>
    <name evidence="8" type="primary">rimO</name>
    <name evidence="11" type="ordered locus">Zymop_0455</name>
</gene>
<dbReference type="SUPFAM" id="SSF102114">
    <property type="entry name" value="Radical SAM enzymes"/>
    <property type="match status" value="1"/>
</dbReference>
<keyword evidence="7 8" id="KW-0411">Iron-sulfur</keyword>
<dbReference type="PANTHER" id="PTHR43837:SF1">
    <property type="entry name" value="RIBOSOMAL PROTEIN US12 METHYLTHIOTRANSFERASE RIMO"/>
    <property type="match status" value="1"/>
</dbReference>
<dbReference type="KEGG" id="zmp:Zymop_0455"/>
<evidence type="ECO:0000256" key="2">
    <source>
        <dbReference type="ARBA" id="ARBA00022490"/>
    </source>
</evidence>
<dbReference type="SFLD" id="SFLDS00029">
    <property type="entry name" value="Radical_SAM"/>
    <property type="match status" value="1"/>
</dbReference>
<dbReference type="InterPro" id="IPR058240">
    <property type="entry name" value="rSAM_sf"/>
</dbReference>
<feature type="binding site" evidence="8">
    <location>
        <position position="18"/>
    </location>
    <ligand>
        <name>[4Fe-4S] cluster</name>
        <dbReference type="ChEBI" id="CHEBI:49883"/>
        <label>1</label>
    </ligand>
</feature>
<dbReference type="InterPro" id="IPR005840">
    <property type="entry name" value="Ribosomal_uS12_MeSTrfase_RimO"/>
</dbReference>
<keyword evidence="2 8" id="KW-0963">Cytoplasm</keyword>
<feature type="binding site" evidence="8">
    <location>
        <position position="150"/>
    </location>
    <ligand>
        <name>[4Fe-4S] cluster</name>
        <dbReference type="ChEBI" id="CHEBI:49883"/>
        <label>2</label>
        <note>4Fe-4S-S-AdoMet</note>
    </ligand>
</feature>
<dbReference type="PROSITE" id="PS51449">
    <property type="entry name" value="MTTASE_N"/>
    <property type="match status" value="1"/>
</dbReference>
<dbReference type="InterPro" id="IPR038135">
    <property type="entry name" value="Methylthiotransferase_N_sf"/>
</dbReference>
<feature type="binding site" evidence="8">
    <location>
        <position position="154"/>
    </location>
    <ligand>
        <name>[4Fe-4S] cluster</name>
        <dbReference type="ChEBI" id="CHEBI:49883"/>
        <label>2</label>
        <note>4Fe-4S-S-AdoMet</note>
    </ligand>
</feature>
<dbReference type="PROSITE" id="PS51918">
    <property type="entry name" value="RADICAL_SAM"/>
    <property type="match status" value="1"/>
</dbReference>
<dbReference type="EC" id="2.8.4.4" evidence="8"/>
<dbReference type="RefSeq" id="WP_013933757.1">
    <property type="nucleotide sequence ID" value="NC_015709.1"/>
</dbReference>
<dbReference type="GO" id="GO:0051539">
    <property type="term" value="F:4 iron, 4 sulfur cluster binding"/>
    <property type="evidence" value="ECO:0007669"/>
    <property type="project" value="UniProtKB-UniRule"/>
</dbReference>
<evidence type="ECO:0000313" key="11">
    <source>
        <dbReference type="EMBL" id="AEI37358.1"/>
    </source>
</evidence>
<comment type="catalytic activity">
    <reaction evidence="8">
        <text>L-aspartate(89)-[ribosomal protein uS12]-hydrogen + (sulfur carrier)-SH + AH2 + 2 S-adenosyl-L-methionine = 3-methylsulfanyl-L-aspartate(89)-[ribosomal protein uS12]-hydrogen + (sulfur carrier)-H + 5'-deoxyadenosine + L-methionine + A + S-adenosyl-L-homocysteine + 2 H(+)</text>
        <dbReference type="Rhea" id="RHEA:37087"/>
        <dbReference type="Rhea" id="RHEA-COMP:10460"/>
        <dbReference type="Rhea" id="RHEA-COMP:10461"/>
        <dbReference type="Rhea" id="RHEA-COMP:14737"/>
        <dbReference type="Rhea" id="RHEA-COMP:14739"/>
        <dbReference type="ChEBI" id="CHEBI:13193"/>
        <dbReference type="ChEBI" id="CHEBI:15378"/>
        <dbReference type="ChEBI" id="CHEBI:17319"/>
        <dbReference type="ChEBI" id="CHEBI:17499"/>
        <dbReference type="ChEBI" id="CHEBI:29917"/>
        <dbReference type="ChEBI" id="CHEBI:29961"/>
        <dbReference type="ChEBI" id="CHEBI:57844"/>
        <dbReference type="ChEBI" id="CHEBI:57856"/>
        <dbReference type="ChEBI" id="CHEBI:59789"/>
        <dbReference type="ChEBI" id="CHEBI:64428"/>
        <dbReference type="ChEBI" id="CHEBI:73599"/>
        <dbReference type="EC" id="2.8.4.4"/>
    </reaction>
</comment>
<feature type="binding site" evidence="8">
    <location>
        <position position="83"/>
    </location>
    <ligand>
        <name>[4Fe-4S] cluster</name>
        <dbReference type="ChEBI" id="CHEBI:49883"/>
        <label>1</label>
    </ligand>
</feature>
<comment type="subcellular location">
    <subcellularLocation>
        <location evidence="8">Cytoplasm</location>
    </subcellularLocation>
</comment>
<dbReference type="AlphaFoldDB" id="F8EVF1"/>
<evidence type="ECO:0000256" key="8">
    <source>
        <dbReference type="HAMAP-Rule" id="MF_01865"/>
    </source>
</evidence>
<organism evidence="11 12">
    <name type="scientific">Zymomonas mobilis subsp. pomaceae (strain ATCC 29192 / DSM 22645 / JCM 10191 / CCUG 17912 / NBRC 13757 / NCIMB 11200 / NRRL B-4491 / Barker I)</name>
    <dbReference type="NCBI Taxonomy" id="579138"/>
    <lineage>
        <taxon>Bacteria</taxon>
        <taxon>Pseudomonadati</taxon>
        <taxon>Pseudomonadota</taxon>
        <taxon>Alphaproteobacteria</taxon>
        <taxon>Sphingomonadales</taxon>
        <taxon>Zymomonadaceae</taxon>
        <taxon>Zymomonas</taxon>
    </lineage>
</organism>
<dbReference type="InterPro" id="IPR012340">
    <property type="entry name" value="NA-bd_OB-fold"/>
</dbReference>